<evidence type="ECO:0000256" key="3">
    <source>
        <dbReference type="ARBA" id="ARBA00023274"/>
    </source>
</evidence>
<dbReference type="Pfam" id="PF00318">
    <property type="entry name" value="Ribosomal_S2"/>
    <property type="match status" value="1"/>
</dbReference>
<dbReference type="EMBL" id="UINC01001963">
    <property type="protein sequence ID" value="SUZ91289.1"/>
    <property type="molecule type" value="Genomic_DNA"/>
</dbReference>
<dbReference type="InterPro" id="IPR001865">
    <property type="entry name" value="Ribosomal_uS2"/>
</dbReference>
<dbReference type="CDD" id="cd01425">
    <property type="entry name" value="RPS2"/>
    <property type="match status" value="1"/>
</dbReference>
<feature type="compositionally biased region" description="Polar residues" evidence="4">
    <location>
        <begin position="247"/>
        <end position="267"/>
    </location>
</feature>
<dbReference type="GO" id="GO:0006412">
    <property type="term" value="P:translation"/>
    <property type="evidence" value="ECO:0007669"/>
    <property type="project" value="InterPro"/>
</dbReference>
<proteinExistence type="inferred from homology"/>
<dbReference type="PROSITE" id="PS00963">
    <property type="entry name" value="RIBOSOMAL_S2_2"/>
    <property type="match status" value="1"/>
</dbReference>
<dbReference type="InterPro" id="IPR018130">
    <property type="entry name" value="Ribosomal_uS2_CS"/>
</dbReference>
<evidence type="ECO:0000256" key="2">
    <source>
        <dbReference type="ARBA" id="ARBA00022980"/>
    </source>
</evidence>
<dbReference type="GO" id="GO:0003735">
    <property type="term" value="F:structural constituent of ribosome"/>
    <property type="evidence" value="ECO:0007669"/>
    <property type="project" value="InterPro"/>
</dbReference>
<comment type="similarity">
    <text evidence="1">Belongs to the universal ribosomal protein uS2 family.</text>
</comment>
<organism evidence="5">
    <name type="scientific">marine metagenome</name>
    <dbReference type="NCBI Taxonomy" id="408172"/>
    <lineage>
        <taxon>unclassified sequences</taxon>
        <taxon>metagenomes</taxon>
        <taxon>ecological metagenomes</taxon>
    </lineage>
</organism>
<dbReference type="InterPro" id="IPR005706">
    <property type="entry name" value="Ribosomal_uS2_bac/mit/plastid"/>
</dbReference>
<dbReference type="Gene3D" id="1.10.287.610">
    <property type="entry name" value="Helix hairpin bin"/>
    <property type="match status" value="1"/>
</dbReference>
<gene>
    <name evidence="5" type="ORF">METZ01_LOCUS44143</name>
</gene>
<dbReference type="GO" id="GO:0022627">
    <property type="term" value="C:cytosolic small ribosomal subunit"/>
    <property type="evidence" value="ECO:0007669"/>
    <property type="project" value="TreeGrafter"/>
</dbReference>
<dbReference type="PANTHER" id="PTHR12534">
    <property type="entry name" value="30S RIBOSOMAL PROTEIN S2 PROKARYOTIC AND ORGANELLAR"/>
    <property type="match status" value="1"/>
</dbReference>
<dbReference type="NCBIfam" id="TIGR01011">
    <property type="entry name" value="rpsB_bact"/>
    <property type="match status" value="1"/>
</dbReference>
<dbReference type="HAMAP" id="MF_00291_B">
    <property type="entry name" value="Ribosomal_uS2_B"/>
    <property type="match status" value="1"/>
</dbReference>
<evidence type="ECO:0000256" key="4">
    <source>
        <dbReference type="SAM" id="MobiDB-lite"/>
    </source>
</evidence>
<keyword evidence="3" id="KW-0687">Ribonucleoprotein</keyword>
<dbReference type="AlphaFoldDB" id="A0A381RK25"/>
<evidence type="ECO:0000256" key="1">
    <source>
        <dbReference type="ARBA" id="ARBA00006242"/>
    </source>
</evidence>
<feature type="region of interest" description="Disordered" evidence="4">
    <location>
        <begin position="233"/>
        <end position="267"/>
    </location>
</feature>
<sequence length="267" mass="29894">MNSIALKELLEAGVHFGHQTKRWNPKMKDYIFGERNGIYIIDLSKTVKLFNQVQQFVSNLAAEGRAILFVGTKRQAQNAVIEEARRCGMYFVNQRWLGGLLTNFSTIQRSIARLRELEAMTVDGRYDTLSKKEISRLEKEKRKLHRNLDGIRDMPKLPDALFVVDIKKEKIAVDEARKLKIPVIGIVDTNSDPDEVDYIIPGNDDALRAIQLFLSRTADAVIEGRGLHEAARSEEASAELAKANSATNPSKADSTVDSKQATPQASV</sequence>
<dbReference type="PROSITE" id="PS00962">
    <property type="entry name" value="RIBOSOMAL_S2_1"/>
    <property type="match status" value="1"/>
</dbReference>
<dbReference type="InterPro" id="IPR023591">
    <property type="entry name" value="Ribosomal_uS2_flav_dom_sf"/>
</dbReference>
<name>A0A381RK25_9ZZZZ</name>
<dbReference type="Gene3D" id="3.40.50.10490">
    <property type="entry name" value="Glucose-6-phosphate isomerase like protein, domain 1"/>
    <property type="match status" value="1"/>
</dbReference>
<dbReference type="PANTHER" id="PTHR12534:SF0">
    <property type="entry name" value="SMALL RIBOSOMAL SUBUNIT PROTEIN US2M"/>
    <property type="match status" value="1"/>
</dbReference>
<accession>A0A381RK25</accession>
<dbReference type="PRINTS" id="PR00395">
    <property type="entry name" value="RIBOSOMALS2"/>
</dbReference>
<dbReference type="SUPFAM" id="SSF52313">
    <property type="entry name" value="Ribosomal protein S2"/>
    <property type="match status" value="1"/>
</dbReference>
<keyword evidence="2" id="KW-0689">Ribosomal protein</keyword>
<dbReference type="FunFam" id="1.10.287.610:FF:000001">
    <property type="entry name" value="30S ribosomal protein S2"/>
    <property type="match status" value="1"/>
</dbReference>
<evidence type="ECO:0000313" key="5">
    <source>
        <dbReference type="EMBL" id="SUZ91289.1"/>
    </source>
</evidence>
<evidence type="ECO:0008006" key="6">
    <source>
        <dbReference type="Google" id="ProtNLM"/>
    </source>
</evidence>
<protein>
    <recommendedName>
        <fullName evidence="6">30S ribosomal protein S2</fullName>
    </recommendedName>
</protein>
<reference evidence="5" key="1">
    <citation type="submission" date="2018-05" db="EMBL/GenBank/DDBJ databases">
        <authorList>
            <person name="Lanie J.A."/>
            <person name="Ng W.-L."/>
            <person name="Kazmierczak K.M."/>
            <person name="Andrzejewski T.M."/>
            <person name="Davidsen T.M."/>
            <person name="Wayne K.J."/>
            <person name="Tettelin H."/>
            <person name="Glass J.I."/>
            <person name="Rusch D."/>
            <person name="Podicherti R."/>
            <person name="Tsui H.-C.T."/>
            <person name="Winkler M.E."/>
        </authorList>
    </citation>
    <scope>NUCLEOTIDE SEQUENCE</scope>
</reference>